<dbReference type="STRING" id="298654.FraEuI1c_5235"/>
<sequence precursor="true">MRRGLAVLALAVAVAACGGSVRSGPTGTVRIDELARRAGCTLTDRAGDAITPTSGDCQTTNGKSIQIAAFTDHAKRDAWVTFVTATGYPVEKRDLWAVGGEDKAAVTAAADAILG</sequence>
<keyword evidence="3" id="KW-1185">Reference proteome</keyword>
<keyword evidence="1" id="KW-0732">Signal</keyword>
<dbReference type="InParanoid" id="E3J703"/>
<evidence type="ECO:0000256" key="1">
    <source>
        <dbReference type="SAM" id="SignalP"/>
    </source>
</evidence>
<dbReference type="AlphaFoldDB" id="E3J703"/>
<dbReference type="EMBL" id="CP002299">
    <property type="protein sequence ID" value="ADP83223.1"/>
    <property type="molecule type" value="Genomic_DNA"/>
</dbReference>
<dbReference type="KEGG" id="fri:FraEuI1c_5235"/>
<evidence type="ECO:0000313" key="3">
    <source>
        <dbReference type="Proteomes" id="UP000002484"/>
    </source>
</evidence>
<feature type="signal peptide" evidence="1">
    <location>
        <begin position="1"/>
        <end position="23"/>
    </location>
</feature>
<gene>
    <name evidence="2" type="ordered locus">FraEuI1c_5235</name>
</gene>
<proteinExistence type="predicted"/>
<evidence type="ECO:0000313" key="2">
    <source>
        <dbReference type="EMBL" id="ADP83223.1"/>
    </source>
</evidence>
<organism evidence="2 3">
    <name type="scientific">Pseudofrankia inefficax (strain DSM 45817 / CECT 9037 / DDB 130130 / EuI1c)</name>
    <name type="common">Frankia inefficax</name>
    <dbReference type="NCBI Taxonomy" id="298654"/>
    <lineage>
        <taxon>Bacteria</taxon>
        <taxon>Bacillati</taxon>
        <taxon>Actinomycetota</taxon>
        <taxon>Actinomycetes</taxon>
        <taxon>Frankiales</taxon>
        <taxon>Frankiaceae</taxon>
        <taxon>Pseudofrankia</taxon>
    </lineage>
</organism>
<name>E3J703_PSEI1</name>
<evidence type="ECO:0008006" key="4">
    <source>
        <dbReference type="Google" id="ProtNLM"/>
    </source>
</evidence>
<reference evidence="2 3" key="1">
    <citation type="submission" date="2010-10" db="EMBL/GenBank/DDBJ databases">
        <title>Complete sequence of Frankia sp. EuI1c.</title>
        <authorList>
            <consortium name="US DOE Joint Genome Institute"/>
            <person name="Lucas S."/>
            <person name="Copeland A."/>
            <person name="Lapidus A."/>
            <person name="Cheng J.-F."/>
            <person name="Bruce D."/>
            <person name="Goodwin L."/>
            <person name="Pitluck S."/>
            <person name="Chertkov O."/>
            <person name="Detter J.C."/>
            <person name="Han C."/>
            <person name="Tapia R."/>
            <person name="Land M."/>
            <person name="Hauser L."/>
            <person name="Jeffries C."/>
            <person name="Kyrpides N."/>
            <person name="Ivanova N."/>
            <person name="Mikhailova N."/>
            <person name="Beauchemin N."/>
            <person name="Sen A."/>
            <person name="Sur S.A."/>
            <person name="Gtari M."/>
            <person name="Wall L."/>
            <person name="Tisa L."/>
            <person name="Woyke T."/>
        </authorList>
    </citation>
    <scope>NUCLEOTIDE SEQUENCE [LARGE SCALE GENOMIC DNA]</scope>
    <source>
        <strain evidence="3">DSM 45817 / CECT 9037 / EuI1c</strain>
    </source>
</reference>
<dbReference type="Proteomes" id="UP000002484">
    <property type="component" value="Chromosome"/>
</dbReference>
<protein>
    <recommendedName>
        <fullName evidence="4">Lipoprotein</fullName>
    </recommendedName>
</protein>
<accession>E3J703</accession>
<dbReference type="HOGENOM" id="CLU_2105398_0_0_11"/>
<feature type="chain" id="PRO_5039418920" description="Lipoprotein" evidence="1">
    <location>
        <begin position="24"/>
        <end position="115"/>
    </location>
</feature>
<dbReference type="PROSITE" id="PS51257">
    <property type="entry name" value="PROKAR_LIPOPROTEIN"/>
    <property type="match status" value="1"/>
</dbReference>